<feature type="transmembrane region" description="Helical" evidence="1">
    <location>
        <begin position="83"/>
        <end position="103"/>
    </location>
</feature>
<dbReference type="PANTHER" id="PTHR33121:SF71">
    <property type="entry name" value="OXYGEN SENSOR PROTEIN DOSP"/>
    <property type="match status" value="1"/>
</dbReference>
<reference evidence="3 4" key="1">
    <citation type="submission" date="2019-04" db="EMBL/GenBank/DDBJ databases">
        <title>Genome sequence of strain 7209-2.</title>
        <authorList>
            <person name="Gao J."/>
            <person name="Sun J."/>
        </authorList>
    </citation>
    <scope>NUCLEOTIDE SEQUENCE [LARGE SCALE GENOMIC DNA]</scope>
    <source>
        <strain evidence="3 4">7209-2</strain>
    </source>
</reference>
<gene>
    <name evidence="3" type="ORF">E9677_09685</name>
</gene>
<feature type="transmembrane region" description="Helical" evidence="1">
    <location>
        <begin position="109"/>
        <end position="127"/>
    </location>
</feature>
<dbReference type="PANTHER" id="PTHR33121">
    <property type="entry name" value="CYCLIC DI-GMP PHOSPHODIESTERASE PDEF"/>
    <property type="match status" value="1"/>
</dbReference>
<dbReference type="InterPro" id="IPR050706">
    <property type="entry name" value="Cyclic-di-GMP_PDE-like"/>
</dbReference>
<evidence type="ECO:0000313" key="4">
    <source>
        <dbReference type="Proteomes" id="UP000309667"/>
    </source>
</evidence>
<evidence type="ECO:0000256" key="1">
    <source>
        <dbReference type="SAM" id="Phobius"/>
    </source>
</evidence>
<comment type="caution">
    <text evidence="3">The sequence shown here is derived from an EMBL/GenBank/DDBJ whole genome shotgun (WGS) entry which is preliminary data.</text>
</comment>
<dbReference type="PROSITE" id="PS50883">
    <property type="entry name" value="EAL"/>
    <property type="match status" value="1"/>
</dbReference>
<proteinExistence type="predicted"/>
<dbReference type="SMART" id="SM00052">
    <property type="entry name" value="EAL"/>
    <property type="match status" value="1"/>
</dbReference>
<evidence type="ECO:0000259" key="2">
    <source>
        <dbReference type="PROSITE" id="PS50883"/>
    </source>
</evidence>
<organism evidence="3 4">
    <name type="scientific">Rhizobium rhizophilum</name>
    <dbReference type="NCBI Taxonomy" id="1850373"/>
    <lineage>
        <taxon>Bacteria</taxon>
        <taxon>Pseudomonadati</taxon>
        <taxon>Pseudomonadota</taxon>
        <taxon>Alphaproteobacteria</taxon>
        <taxon>Hyphomicrobiales</taxon>
        <taxon>Rhizobiaceae</taxon>
        <taxon>Rhizobium/Agrobacterium group</taxon>
        <taxon>Rhizobium</taxon>
    </lineage>
</organism>
<feature type="domain" description="EAL" evidence="2">
    <location>
        <begin position="198"/>
        <end position="452"/>
    </location>
</feature>
<feature type="transmembrane region" description="Helical" evidence="1">
    <location>
        <begin position="57"/>
        <end position="76"/>
    </location>
</feature>
<dbReference type="Proteomes" id="UP000309667">
    <property type="component" value="Unassembled WGS sequence"/>
</dbReference>
<dbReference type="Pfam" id="PF00563">
    <property type="entry name" value="EAL"/>
    <property type="match status" value="1"/>
</dbReference>
<keyword evidence="4" id="KW-1185">Reference proteome</keyword>
<keyword evidence="1" id="KW-0812">Transmembrane</keyword>
<dbReference type="EMBL" id="STGT01000002">
    <property type="protein sequence ID" value="THV15607.1"/>
    <property type="molecule type" value="Genomic_DNA"/>
</dbReference>
<protein>
    <submittedName>
        <fullName evidence="3">EAL domain-containing protein</fullName>
    </submittedName>
</protein>
<accession>A0ABY2QZY4</accession>
<sequence>MGGRSRAFGHDWADMIGKSSAEHKVVRVIRVYQGVSLAVAVLALFWTVLFLVNGFPLMALAEFCPVLTALVCFALVTRRHFDLFLLVAQVSFLVYIIGFSLMFDVPQNGAPRFTHLFLPVLGMLAYINHLRRPSRLQLSVISASFVAFVVLHGADLRLPFAQPIPPNLHQLAIWLNPTIAALMFCGTIYALQQRLSVPRGIARDLVAAVRHGELSLAYQPQTDRHGQILGAEALLRWNHPTRGPVSPGTFIPAAEEMGLMPIVGTFVLERALETLARWQADPKLSSLRLSVNVSASQFNESDFEAMLRDLLDRRRIDPTRLRLELTESVLIAGLEPVARKMAALKQLGLTFSLDDFGTGFSSLAYLRRLPVSELKIDRSFVAAIAENDRDAALVRSIRAIATDLGLETVAEGVETLAQLSFLEATGCRVFQGYLFGRPMPLADFELAVVAPQPQLQPHATAPQQRPSPRLAAG</sequence>
<dbReference type="SUPFAM" id="SSF141868">
    <property type="entry name" value="EAL domain-like"/>
    <property type="match status" value="1"/>
</dbReference>
<dbReference type="Gene3D" id="3.20.20.450">
    <property type="entry name" value="EAL domain"/>
    <property type="match status" value="1"/>
</dbReference>
<feature type="transmembrane region" description="Helical" evidence="1">
    <location>
        <begin position="171"/>
        <end position="191"/>
    </location>
</feature>
<dbReference type="CDD" id="cd01948">
    <property type="entry name" value="EAL"/>
    <property type="match status" value="1"/>
</dbReference>
<dbReference type="InterPro" id="IPR001633">
    <property type="entry name" value="EAL_dom"/>
</dbReference>
<name>A0ABY2QZY4_9HYPH</name>
<keyword evidence="1" id="KW-1133">Transmembrane helix</keyword>
<evidence type="ECO:0000313" key="3">
    <source>
        <dbReference type="EMBL" id="THV15607.1"/>
    </source>
</evidence>
<keyword evidence="1" id="KW-0472">Membrane</keyword>
<feature type="transmembrane region" description="Helical" evidence="1">
    <location>
        <begin position="134"/>
        <end position="151"/>
    </location>
</feature>
<feature type="transmembrane region" description="Helical" evidence="1">
    <location>
        <begin position="31"/>
        <end position="51"/>
    </location>
</feature>
<dbReference type="InterPro" id="IPR035919">
    <property type="entry name" value="EAL_sf"/>
</dbReference>